<reference evidence="1 2" key="1">
    <citation type="submission" date="2017-11" db="EMBL/GenBank/DDBJ databases">
        <title>The genome of Rhizophagus clarus HR1 reveals common genetic basis of auxotrophy among arbuscular mycorrhizal fungi.</title>
        <authorList>
            <person name="Kobayashi Y."/>
        </authorList>
    </citation>
    <scope>NUCLEOTIDE SEQUENCE [LARGE SCALE GENOMIC DNA]</scope>
    <source>
        <strain evidence="1 2">HR1</strain>
    </source>
</reference>
<dbReference type="Proteomes" id="UP000247702">
    <property type="component" value="Unassembled WGS sequence"/>
</dbReference>
<accession>A0A2Z6RBM7</accession>
<gene>
    <name evidence="1" type="ORF">RclHR1_24660008</name>
</gene>
<organism evidence="1 2">
    <name type="scientific">Rhizophagus clarus</name>
    <dbReference type="NCBI Taxonomy" id="94130"/>
    <lineage>
        <taxon>Eukaryota</taxon>
        <taxon>Fungi</taxon>
        <taxon>Fungi incertae sedis</taxon>
        <taxon>Mucoromycota</taxon>
        <taxon>Glomeromycotina</taxon>
        <taxon>Glomeromycetes</taxon>
        <taxon>Glomerales</taxon>
        <taxon>Glomeraceae</taxon>
        <taxon>Rhizophagus</taxon>
    </lineage>
</organism>
<comment type="caution">
    <text evidence="1">The sequence shown here is derived from an EMBL/GenBank/DDBJ whole genome shotgun (WGS) entry which is preliminary data.</text>
</comment>
<evidence type="ECO:0000313" key="1">
    <source>
        <dbReference type="EMBL" id="GBB95049.1"/>
    </source>
</evidence>
<dbReference type="AlphaFoldDB" id="A0A2Z6RBM7"/>
<name>A0A2Z6RBM7_9GLOM</name>
<keyword evidence="2" id="KW-1185">Reference proteome</keyword>
<protein>
    <submittedName>
        <fullName evidence="1">Uncharacterized protein</fullName>
    </submittedName>
</protein>
<dbReference type="EMBL" id="BEXD01001631">
    <property type="protein sequence ID" value="GBB95049.1"/>
    <property type="molecule type" value="Genomic_DNA"/>
</dbReference>
<sequence length="71" mass="7813">MASKAKPILAEEQAIAKEKALISHLESERSLAGDLFAEKKDGPLEDGADHPVFKLRLDRITSKQVNNSVKK</sequence>
<evidence type="ECO:0000313" key="2">
    <source>
        <dbReference type="Proteomes" id="UP000247702"/>
    </source>
</evidence>
<proteinExistence type="predicted"/>